<reference evidence="2" key="2">
    <citation type="submission" date="2018-05" db="EMBL/GenBank/DDBJ databases">
        <title>OpunRS2 (Oryza punctata Reference Sequence Version 2).</title>
        <authorList>
            <person name="Zhang J."/>
            <person name="Kudrna D."/>
            <person name="Lee S."/>
            <person name="Talag J."/>
            <person name="Welchert J."/>
            <person name="Wing R.A."/>
        </authorList>
    </citation>
    <scope>NUCLEOTIDE SEQUENCE [LARGE SCALE GENOMIC DNA]</scope>
</reference>
<evidence type="ECO:0000313" key="3">
    <source>
        <dbReference type="Proteomes" id="UP000026962"/>
    </source>
</evidence>
<dbReference type="Gramene" id="OPUNC09G04330.1">
    <property type="protein sequence ID" value="OPUNC09G04330.1"/>
    <property type="gene ID" value="OPUNC09G04330"/>
</dbReference>
<proteinExistence type="predicted"/>
<reference evidence="2" key="1">
    <citation type="submission" date="2015-04" db="UniProtKB">
        <authorList>
            <consortium name="EnsemblPlants"/>
        </authorList>
    </citation>
    <scope>IDENTIFICATION</scope>
</reference>
<organism evidence="2">
    <name type="scientific">Oryza punctata</name>
    <name type="common">Red rice</name>
    <dbReference type="NCBI Taxonomy" id="4537"/>
    <lineage>
        <taxon>Eukaryota</taxon>
        <taxon>Viridiplantae</taxon>
        <taxon>Streptophyta</taxon>
        <taxon>Embryophyta</taxon>
        <taxon>Tracheophyta</taxon>
        <taxon>Spermatophyta</taxon>
        <taxon>Magnoliopsida</taxon>
        <taxon>Liliopsida</taxon>
        <taxon>Poales</taxon>
        <taxon>Poaceae</taxon>
        <taxon>BOP clade</taxon>
        <taxon>Oryzoideae</taxon>
        <taxon>Oryzeae</taxon>
        <taxon>Oryzinae</taxon>
        <taxon>Oryza</taxon>
    </lineage>
</organism>
<evidence type="ECO:0000256" key="1">
    <source>
        <dbReference type="SAM" id="MobiDB-lite"/>
    </source>
</evidence>
<protein>
    <submittedName>
        <fullName evidence="2">Uncharacterized protein</fullName>
    </submittedName>
</protein>
<dbReference type="HOGENOM" id="CLU_2853718_0_0_1"/>
<dbReference type="AlphaFoldDB" id="A0A0E0LZL9"/>
<sequence>MKHPSHLLCCVELFPLVAPMEKEIDGEDSDLESRANGDGDGPFMESRTAVVGEGGPFMNFGGSGP</sequence>
<dbReference type="Proteomes" id="UP000026962">
    <property type="component" value="Chromosome 9"/>
</dbReference>
<keyword evidence="3" id="KW-1185">Reference proteome</keyword>
<dbReference type="EnsemblPlants" id="OPUNC09G04330.1">
    <property type="protein sequence ID" value="OPUNC09G04330.1"/>
    <property type="gene ID" value="OPUNC09G04330"/>
</dbReference>
<accession>A0A0E0LZL9</accession>
<evidence type="ECO:0000313" key="2">
    <source>
        <dbReference type="EnsemblPlants" id="OPUNC09G04330.1"/>
    </source>
</evidence>
<feature type="region of interest" description="Disordered" evidence="1">
    <location>
        <begin position="24"/>
        <end position="65"/>
    </location>
</feature>
<name>A0A0E0LZL9_ORYPU</name>